<proteinExistence type="inferred from homology"/>
<evidence type="ECO:0000259" key="3">
    <source>
        <dbReference type="PROSITE" id="PS50203"/>
    </source>
</evidence>
<dbReference type="PANTHER" id="PTHR10183">
    <property type="entry name" value="CALPAIN"/>
    <property type="match status" value="1"/>
</dbReference>
<dbReference type="PRINTS" id="PR00704">
    <property type="entry name" value="CALPAIN"/>
</dbReference>
<dbReference type="InterPro" id="IPR001300">
    <property type="entry name" value="Peptidase_C2_calpain_cat"/>
</dbReference>
<dbReference type="PROSITE" id="PS50203">
    <property type="entry name" value="CALPAIN_CAT"/>
    <property type="match status" value="1"/>
</dbReference>
<sequence>MKFENKKDGEFWMSFDDFKTNFEILEICHVDPTVMEECHSGSHNSWSVKTFHGAWCSGKTAGGPPKKSLKTFSKNPQYLIKLMGDANDEEHTLIIGILQKYRRELTHEGVETLSIKFAIYKLGNNDEVVDDQKMDKIFFAKTKPVFESDLIYYESFREVSSRLHLLPGGYLIVPFTHNPEEEANFMLRIFSDGIIES</sequence>
<dbReference type="GO" id="GO:0004198">
    <property type="term" value="F:calcium-dependent cysteine-type endopeptidase activity"/>
    <property type="evidence" value="ECO:0007669"/>
    <property type="project" value="InterPro"/>
</dbReference>
<comment type="similarity">
    <text evidence="1">Belongs to the peptidase C2 family.</text>
</comment>
<name>A0A914QPZ2_9BILA</name>
<dbReference type="GO" id="GO:0005737">
    <property type="term" value="C:cytoplasm"/>
    <property type="evidence" value="ECO:0007669"/>
    <property type="project" value="TreeGrafter"/>
</dbReference>
<dbReference type="InterPro" id="IPR022684">
    <property type="entry name" value="Calpain_cysteine_protease"/>
</dbReference>
<comment type="caution">
    <text evidence="2">Lacks conserved residue(s) required for the propagation of feature annotation.</text>
</comment>
<accession>A0A914QPZ2</accession>
<evidence type="ECO:0000313" key="4">
    <source>
        <dbReference type="Proteomes" id="UP000887578"/>
    </source>
</evidence>
<keyword evidence="4" id="KW-1185">Reference proteome</keyword>
<dbReference type="SUPFAM" id="SSF54001">
    <property type="entry name" value="Cysteine proteinases"/>
    <property type="match status" value="1"/>
</dbReference>
<evidence type="ECO:0000256" key="1">
    <source>
        <dbReference type="ARBA" id="ARBA00007623"/>
    </source>
</evidence>
<dbReference type="GO" id="GO:0006508">
    <property type="term" value="P:proteolysis"/>
    <property type="evidence" value="ECO:0007669"/>
    <property type="project" value="InterPro"/>
</dbReference>
<dbReference type="AlphaFoldDB" id="A0A914QPZ2"/>
<evidence type="ECO:0000313" key="5">
    <source>
        <dbReference type="WBParaSite" id="PDA_v2.g2944.t1"/>
    </source>
</evidence>
<feature type="domain" description="Calpain catalytic" evidence="3">
    <location>
        <begin position="1"/>
        <end position="31"/>
    </location>
</feature>
<dbReference type="Gene3D" id="3.90.70.10">
    <property type="entry name" value="Cysteine proteinases"/>
    <property type="match status" value="1"/>
</dbReference>
<dbReference type="WBParaSite" id="PDA_v2.g2944.t1">
    <property type="protein sequence ID" value="PDA_v2.g2944.t1"/>
    <property type="gene ID" value="PDA_v2.g2944"/>
</dbReference>
<reference evidence="5" key="1">
    <citation type="submission" date="2022-11" db="UniProtKB">
        <authorList>
            <consortium name="WormBaseParasite"/>
        </authorList>
    </citation>
    <scope>IDENTIFICATION</scope>
</reference>
<evidence type="ECO:0000256" key="2">
    <source>
        <dbReference type="PROSITE-ProRule" id="PRU00239"/>
    </source>
</evidence>
<dbReference type="Proteomes" id="UP000887578">
    <property type="component" value="Unplaced"/>
</dbReference>
<dbReference type="Gene3D" id="2.60.120.380">
    <property type="match status" value="1"/>
</dbReference>
<protein>
    <submittedName>
        <fullName evidence="5">Calpain catalytic domain-containing protein</fullName>
    </submittedName>
</protein>
<dbReference type="SUPFAM" id="SSF49758">
    <property type="entry name" value="Calpain large subunit, middle domain (domain III)"/>
    <property type="match status" value="1"/>
</dbReference>
<dbReference type="PANTHER" id="PTHR10183:SF433">
    <property type="entry name" value="CALPAIN-A-RELATED"/>
    <property type="match status" value="1"/>
</dbReference>
<dbReference type="InterPro" id="IPR022683">
    <property type="entry name" value="Calpain_III"/>
</dbReference>
<organism evidence="4 5">
    <name type="scientific">Panagrolaimus davidi</name>
    <dbReference type="NCBI Taxonomy" id="227884"/>
    <lineage>
        <taxon>Eukaryota</taxon>
        <taxon>Metazoa</taxon>
        <taxon>Ecdysozoa</taxon>
        <taxon>Nematoda</taxon>
        <taxon>Chromadorea</taxon>
        <taxon>Rhabditida</taxon>
        <taxon>Tylenchina</taxon>
        <taxon>Panagrolaimomorpha</taxon>
        <taxon>Panagrolaimoidea</taxon>
        <taxon>Panagrolaimidae</taxon>
        <taxon>Panagrolaimus</taxon>
    </lineage>
</organism>
<dbReference type="InterPro" id="IPR038765">
    <property type="entry name" value="Papain-like_cys_pep_sf"/>
</dbReference>
<dbReference type="Pfam" id="PF01067">
    <property type="entry name" value="Calpain_III"/>
    <property type="match status" value="1"/>
</dbReference>
<dbReference type="InterPro" id="IPR036213">
    <property type="entry name" value="Calpain_III_sf"/>
</dbReference>
<dbReference type="SMART" id="SM00720">
    <property type="entry name" value="calpain_III"/>
    <property type="match status" value="1"/>
</dbReference>
<dbReference type="InterPro" id="IPR022682">
    <property type="entry name" value="Calpain_domain_III"/>
</dbReference>
<dbReference type="Pfam" id="PF00648">
    <property type="entry name" value="Peptidase_C2"/>
    <property type="match status" value="1"/>
</dbReference>